<gene>
    <name evidence="2" type="ORF">FRV6_09681</name>
</gene>
<sequence length="68" mass="7952">MGIAEDETGLRTEEKRFKPRDIASNNPEEPVFEYRILEYISLEQTYLGSEKKTQGFNGKHPNYTNKKN</sequence>
<feature type="region of interest" description="Disordered" evidence="1">
    <location>
        <begin position="1"/>
        <end position="26"/>
    </location>
</feature>
<dbReference type="EMBL" id="FMJY01000005">
    <property type="protein sequence ID" value="SCO85554.1"/>
    <property type="molecule type" value="Genomic_DNA"/>
</dbReference>
<dbReference type="Proteomes" id="UP000219369">
    <property type="component" value="Unassembled WGS sequence"/>
</dbReference>
<dbReference type="AlphaFoldDB" id="A0A2H3TA05"/>
<proteinExistence type="predicted"/>
<name>A0A2H3TA05_FUSOX</name>
<feature type="compositionally biased region" description="Basic and acidic residues" evidence="1">
    <location>
        <begin position="8"/>
        <end position="21"/>
    </location>
</feature>
<accession>A0A2H3TA05</accession>
<reference evidence="3" key="1">
    <citation type="submission" date="2016-09" db="EMBL/GenBank/DDBJ databases">
        <authorList>
            <person name="Guldener U."/>
        </authorList>
    </citation>
    <scope>NUCLEOTIDE SEQUENCE [LARGE SCALE GENOMIC DNA]</scope>
    <source>
        <strain evidence="3">V64-1</strain>
    </source>
</reference>
<evidence type="ECO:0000313" key="3">
    <source>
        <dbReference type="Proteomes" id="UP000219369"/>
    </source>
</evidence>
<evidence type="ECO:0000256" key="1">
    <source>
        <dbReference type="SAM" id="MobiDB-lite"/>
    </source>
</evidence>
<feature type="region of interest" description="Disordered" evidence="1">
    <location>
        <begin position="49"/>
        <end position="68"/>
    </location>
</feature>
<protein>
    <submittedName>
        <fullName evidence="2">Uncharacterized protein</fullName>
    </submittedName>
</protein>
<evidence type="ECO:0000313" key="2">
    <source>
        <dbReference type="EMBL" id="SCO85554.1"/>
    </source>
</evidence>
<organism evidence="2 3">
    <name type="scientific">Fusarium oxysporum</name>
    <name type="common">Fusarium vascular wilt</name>
    <dbReference type="NCBI Taxonomy" id="5507"/>
    <lineage>
        <taxon>Eukaryota</taxon>
        <taxon>Fungi</taxon>
        <taxon>Dikarya</taxon>
        <taxon>Ascomycota</taxon>
        <taxon>Pezizomycotina</taxon>
        <taxon>Sordariomycetes</taxon>
        <taxon>Hypocreomycetidae</taxon>
        <taxon>Hypocreales</taxon>
        <taxon>Nectriaceae</taxon>
        <taxon>Fusarium</taxon>
        <taxon>Fusarium oxysporum species complex</taxon>
    </lineage>
</organism>